<feature type="non-terminal residue" evidence="1">
    <location>
        <position position="163"/>
    </location>
</feature>
<evidence type="ECO:0000313" key="1">
    <source>
        <dbReference type="EMBL" id="CAH3162410.1"/>
    </source>
</evidence>
<accession>A0ABN8QHD4</accession>
<keyword evidence="2" id="KW-1185">Reference proteome</keyword>
<evidence type="ECO:0000313" key="2">
    <source>
        <dbReference type="Proteomes" id="UP001159405"/>
    </source>
</evidence>
<proteinExistence type="predicted"/>
<gene>
    <name evidence="1" type="ORF">PLOB_00005297</name>
</gene>
<protein>
    <submittedName>
        <fullName evidence="1">Uncharacterized protein</fullName>
    </submittedName>
</protein>
<dbReference type="EMBL" id="CALNXK010000123">
    <property type="protein sequence ID" value="CAH3162410.1"/>
    <property type="molecule type" value="Genomic_DNA"/>
</dbReference>
<dbReference type="Proteomes" id="UP001159405">
    <property type="component" value="Unassembled WGS sequence"/>
</dbReference>
<sequence>MVYLLREVLPVLSHVSRIFQEGEISFAAIAPALEYSFDKLSDIASELKHISRLKEDLGENGRLQRCTFLELTAHSESLITSLSKQYIQALKDNLSNRFDGNLPVLTAFKVFDPMSVPEKNHFYQGMQDKDVKKEELICEWNKFKYNLLSLQKEVPEEIARPKA</sequence>
<organism evidence="1 2">
    <name type="scientific">Porites lobata</name>
    <dbReference type="NCBI Taxonomy" id="104759"/>
    <lineage>
        <taxon>Eukaryota</taxon>
        <taxon>Metazoa</taxon>
        <taxon>Cnidaria</taxon>
        <taxon>Anthozoa</taxon>
        <taxon>Hexacorallia</taxon>
        <taxon>Scleractinia</taxon>
        <taxon>Fungiina</taxon>
        <taxon>Poritidae</taxon>
        <taxon>Porites</taxon>
    </lineage>
</organism>
<comment type="caution">
    <text evidence="1">The sequence shown here is derived from an EMBL/GenBank/DDBJ whole genome shotgun (WGS) entry which is preliminary data.</text>
</comment>
<reference evidence="1 2" key="1">
    <citation type="submission" date="2022-05" db="EMBL/GenBank/DDBJ databases">
        <authorList>
            <consortium name="Genoscope - CEA"/>
            <person name="William W."/>
        </authorList>
    </citation>
    <scope>NUCLEOTIDE SEQUENCE [LARGE SCALE GENOMIC DNA]</scope>
</reference>
<name>A0ABN8QHD4_9CNID</name>